<gene>
    <name evidence="2" type="ORF">AMECASPLE_011478</name>
</gene>
<feature type="compositionally biased region" description="Basic and acidic residues" evidence="1">
    <location>
        <begin position="173"/>
        <end position="184"/>
    </location>
</feature>
<proteinExistence type="predicted"/>
<feature type="compositionally biased region" description="Acidic residues" evidence="1">
    <location>
        <begin position="146"/>
        <end position="157"/>
    </location>
</feature>
<feature type="compositionally biased region" description="Polar residues" evidence="1">
    <location>
        <begin position="242"/>
        <end position="262"/>
    </location>
</feature>
<name>A0ABV0YMV7_9TELE</name>
<evidence type="ECO:0000313" key="2">
    <source>
        <dbReference type="EMBL" id="MEQ2295179.1"/>
    </source>
</evidence>
<feature type="compositionally biased region" description="Acidic residues" evidence="1">
    <location>
        <begin position="185"/>
        <end position="211"/>
    </location>
</feature>
<feature type="compositionally biased region" description="Acidic residues" evidence="1">
    <location>
        <begin position="220"/>
        <end position="232"/>
    </location>
</feature>
<accession>A0ABV0YMV7</accession>
<comment type="caution">
    <text evidence="2">The sequence shown here is derived from an EMBL/GenBank/DDBJ whole genome shotgun (WGS) entry which is preliminary data.</text>
</comment>
<evidence type="ECO:0000313" key="3">
    <source>
        <dbReference type="Proteomes" id="UP001469553"/>
    </source>
</evidence>
<dbReference type="EMBL" id="JAHRIP010038313">
    <property type="protein sequence ID" value="MEQ2295179.1"/>
    <property type="molecule type" value="Genomic_DNA"/>
</dbReference>
<sequence>MNAKPFPSSDSLAKVQEVASWLLEMNQDLLSGGSSSRRSRGLGGQAVRGNASSTTRAPQQAAEDGDEDEHINRVVEVQQRPEASQADGEREQPWAPGESGASNGPQGEEEGEEGRGGPLNEVTGEGKGARWQWGTDRRQLRGQPPLEEEEEEEEEEENHNSSSHQEEEETEERTEGGEEQGREEEREEGEEREEEEEEEEDDEEMDQDSDEFEHSAESGREEEEEEEGGEGEEGLRSLSLRNNVSAPSNNQDSGCTHQSSSSKKVRNNIFHQVRR</sequence>
<dbReference type="Proteomes" id="UP001469553">
    <property type="component" value="Unassembled WGS sequence"/>
</dbReference>
<reference evidence="2 3" key="1">
    <citation type="submission" date="2021-06" db="EMBL/GenBank/DDBJ databases">
        <authorList>
            <person name="Palmer J.M."/>
        </authorList>
    </citation>
    <scope>NUCLEOTIDE SEQUENCE [LARGE SCALE GENOMIC DNA]</scope>
    <source>
        <strain evidence="2 3">AS_MEX2019</strain>
        <tissue evidence="2">Muscle</tissue>
    </source>
</reference>
<keyword evidence="3" id="KW-1185">Reference proteome</keyword>
<evidence type="ECO:0000256" key="1">
    <source>
        <dbReference type="SAM" id="MobiDB-lite"/>
    </source>
</evidence>
<protein>
    <submittedName>
        <fullName evidence="2">Uncharacterized protein</fullName>
    </submittedName>
</protein>
<feature type="region of interest" description="Disordered" evidence="1">
    <location>
        <begin position="30"/>
        <end position="275"/>
    </location>
</feature>
<organism evidence="2 3">
    <name type="scientific">Ameca splendens</name>
    <dbReference type="NCBI Taxonomy" id="208324"/>
    <lineage>
        <taxon>Eukaryota</taxon>
        <taxon>Metazoa</taxon>
        <taxon>Chordata</taxon>
        <taxon>Craniata</taxon>
        <taxon>Vertebrata</taxon>
        <taxon>Euteleostomi</taxon>
        <taxon>Actinopterygii</taxon>
        <taxon>Neopterygii</taxon>
        <taxon>Teleostei</taxon>
        <taxon>Neoteleostei</taxon>
        <taxon>Acanthomorphata</taxon>
        <taxon>Ovalentaria</taxon>
        <taxon>Atherinomorphae</taxon>
        <taxon>Cyprinodontiformes</taxon>
        <taxon>Goodeidae</taxon>
        <taxon>Ameca</taxon>
    </lineage>
</organism>